<evidence type="ECO:0000256" key="2">
    <source>
        <dbReference type="SAM" id="MobiDB-lite"/>
    </source>
</evidence>
<keyword evidence="1" id="KW-0833">Ubl conjugation pathway</keyword>
<dbReference type="GO" id="GO:0061630">
    <property type="term" value="F:ubiquitin protein ligase activity"/>
    <property type="evidence" value="ECO:0007669"/>
    <property type="project" value="UniProtKB-UniRule"/>
</dbReference>
<dbReference type="PANTHER" id="PTHR21497">
    <property type="entry name" value="UBIQUITIN LIGASE E3 ALPHA-RELATED"/>
    <property type="match status" value="1"/>
</dbReference>
<evidence type="ECO:0000313" key="3">
    <source>
        <dbReference type="EMBL" id="VVC93978.1"/>
    </source>
</evidence>
<sequence>MWVRNGLQIKGQAMTYIQANFCNSMVDMDIYWLQICAAHLPPDLFIDMCIDTFGVREWLSMTPMSALQAAEQDAMVEGLLTFLAILVSSRTNLGNDEVSQSRLEVATLLACGDKTHSQLLELIPEREPEWEGAEGVESEAGTTDAGGNSNKPCIMSTSTALAIPPSMQMFRSGGVPIDDGERGEEGNDGGEGEMRALEEGTAADAAVDSTALVVPGAMPLAEDMSLALAAPRDRLHRLDHLDMDASPTIDYDINPVEWGARALPAPPAESAPAHCSDENQLHSALSGRLDSFALEEPAPDSDTHIGDGPHFIGRVLHKLAALDPRCADAIQMVRHSLWPHQREREAEQRARERREKEERSRRARERQAAVMREFARRQQQFLSAVRQLEGEQGERMECEGESEGEGEWETWRARDYDCVICNTRARASAHDPIGLVVLLQSSSVLGHRRRADGGAGALALSEPERSRLAAHRAATAAAHHYRLHDDLHQHFDQESWVLSVNVGWEGGVVAQSCGHHVHLRCLRAYLRSLAAPRPPNLLVERGEFLCPLCRQLANSVLPLAPPPPPAPAPAAPRDHLRLAADVSEMLEREPVRMAVTELSEAMGLAMTDMTNAASGKVKLQHGSSPAAIFTFMASLVRTNLECELVQRGNTLVVRAPPRYKPRDDCIVPLMSVASVHARALLVAGSALGVAHTWRALVPALEDAGEGAAGAGSVAAVPAGGSRPVPLLLRDPTALLLQVQELILPYLRISSLIRKHVYGGELPHVASARDEFRALLLYLQLWHINNTGMKLTVITGSQCTTRYGNPNYGRVKCSKTKNLVGEPLNPISFVVIPLVFRKPDSILSLVIRWITHVDRWLSNGPLRFGATDWRLAIISHFPRFYQA</sequence>
<keyword evidence="1" id="KW-0862">Zinc</keyword>
<dbReference type="SUPFAM" id="SSF57850">
    <property type="entry name" value="RING/U-box"/>
    <property type="match status" value="1"/>
</dbReference>
<dbReference type="Proteomes" id="UP000324832">
    <property type="component" value="Unassembled WGS sequence"/>
</dbReference>
<keyword evidence="1" id="KW-0479">Metal-binding</keyword>
<keyword evidence="1" id="KW-0863">Zinc-finger</keyword>
<dbReference type="GO" id="GO:0005737">
    <property type="term" value="C:cytoplasm"/>
    <property type="evidence" value="ECO:0007669"/>
    <property type="project" value="TreeGrafter"/>
</dbReference>
<comment type="function">
    <text evidence="1">Ubiquitin ligase protein which is a component of the N-end rule pathway. Recognizes and binds to proteins bearing specific N-terminal residues that are destabilizing according to the N-end rule, leading to their ubiquitination and subsequent degradation.</text>
</comment>
<dbReference type="EC" id="2.3.2.27" evidence="1"/>
<comment type="pathway">
    <text evidence="1">Protein modification; protein ubiquitination.</text>
</comment>
<keyword evidence="1" id="KW-0808">Transferase</keyword>
<proteinExistence type="inferred from homology"/>
<feature type="compositionally biased region" description="Basic and acidic residues" evidence="2">
    <location>
        <begin position="341"/>
        <end position="360"/>
    </location>
</feature>
<organism evidence="3 4">
    <name type="scientific">Leptidea sinapis</name>
    <dbReference type="NCBI Taxonomy" id="189913"/>
    <lineage>
        <taxon>Eukaryota</taxon>
        <taxon>Metazoa</taxon>
        <taxon>Ecdysozoa</taxon>
        <taxon>Arthropoda</taxon>
        <taxon>Hexapoda</taxon>
        <taxon>Insecta</taxon>
        <taxon>Pterygota</taxon>
        <taxon>Neoptera</taxon>
        <taxon>Endopterygota</taxon>
        <taxon>Lepidoptera</taxon>
        <taxon>Glossata</taxon>
        <taxon>Ditrysia</taxon>
        <taxon>Papilionoidea</taxon>
        <taxon>Pieridae</taxon>
        <taxon>Dismorphiinae</taxon>
        <taxon>Leptidea</taxon>
    </lineage>
</organism>
<dbReference type="EMBL" id="FZQP02001837">
    <property type="protein sequence ID" value="VVC93978.1"/>
    <property type="molecule type" value="Genomic_DNA"/>
</dbReference>
<comment type="catalytic activity">
    <reaction evidence="1">
        <text>S-ubiquitinyl-[E2 ubiquitin-conjugating enzyme]-L-cysteine + [acceptor protein]-L-lysine = [E2 ubiquitin-conjugating enzyme]-L-cysteine + N(6)-ubiquitinyl-[acceptor protein]-L-lysine.</text>
        <dbReference type="EC" id="2.3.2.27"/>
    </reaction>
</comment>
<gene>
    <name evidence="3" type="ORF">LSINAPIS_LOCUS6046</name>
</gene>
<dbReference type="GO" id="GO:0071596">
    <property type="term" value="P:ubiquitin-dependent protein catabolic process via the N-end rule pathway"/>
    <property type="evidence" value="ECO:0007669"/>
    <property type="project" value="UniProtKB-UniRule"/>
</dbReference>
<dbReference type="UniPathway" id="UPA00143"/>
<accession>A0A5E4Q8P3</accession>
<evidence type="ECO:0000256" key="1">
    <source>
        <dbReference type="RuleBase" id="RU366018"/>
    </source>
</evidence>
<feature type="region of interest" description="Disordered" evidence="2">
    <location>
        <begin position="128"/>
        <end position="150"/>
    </location>
</feature>
<evidence type="ECO:0000313" key="4">
    <source>
        <dbReference type="Proteomes" id="UP000324832"/>
    </source>
</evidence>
<dbReference type="PANTHER" id="PTHR21497:SF39">
    <property type="entry name" value="E3 UBIQUITIN-PROTEIN LIGASE UBR3"/>
    <property type="match status" value="1"/>
</dbReference>
<dbReference type="GO" id="GO:0008270">
    <property type="term" value="F:zinc ion binding"/>
    <property type="evidence" value="ECO:0007669"/>
    <property type="project" value="UniProtKB-UniRule"/>
</dbReference>
<reference evidence="3 4" key="1">
    <citation type="submission" date="2017-07" db="EMBL/GenBank/DDBJ databases">
        <authorList>
            <person name="Talla V."/>
            <person name="Backstrom N."/>
        </authorList>
    </citation>
    <scope>NUCLEOTIDE SEQUENCE [LARGE SCALE GENOMIC DNA]</scope>
</reference>
<comment type="similarity">
    <text evidence="1">Belongs to the E3 ubiquitin-protein ligase UBR1-like family.</text>
</comment>
<dbReference type="InterPro" id="IPR039164">
    <property type="entry name" value="UBR1-like"/>
</dbReference>
<protein>
    <recommendedName>
        <fullName evidence="1">E3 ubiquitin-protein ligase</fullName>
        <ecNumber evidence="1">2.3.2.27</ecNumber>
    </recommendedName>
</protein>
<dbReference type="GO" id="GO:0000151">
    <property type="term" value="C:ubiquitin ligase complex"/>
    <property type="evidence" value="ECO:0007669"/>
    <property type="project" value="TreeGrafter"/>
</dbReference>
<name>A0A5E4Q8P3_9NEOP</name>
<feature type="region of interest" description="Disordered" evidence="2">
    <location>
        <begin position="341"/>
        <end position="364"/>
    </location>
</feature>
<dbReference type="GO" id="GO:0016567">
    <property type="term" value="P:protein ubiquitination"/>
    <property type="evidence" value="ECO:0007669"/>
    <property type="project" value="UniProtKB-UniRule"/>
</dbReference>
<dbReference type="AlphaFoldDB" id="A0A5E4Q8P3"/>
<keyword evidence="4" id="KW-1185">Reference proteome</keyword>